<gene>
    <name evidence="1" type="ORF">SPM_006605</name>
</gene>
<protein>
    <submittedName>
        <fullName evidence="1">Uncharacterized protein</fullName>
    </submittedName>
</protein>
<comment type="caution">
    <text evidence="1">The sequence shown here is derived from an EMBL/GenBank/DDBJ whole genome shotgun (WGS) entry which is preliminary data.</text>
</comment>
<keyword evidence="1" id="KW-0614">Plasmid</keyword>
<geneLocation type="plasmid" evidence="1">
    <name>pSme1</name>
</geneLocation>
<sequence length="103" mass="12575">MFDLNWSAVISLKYEDDEFYLLWQYYRNGKNKITEKQKDYIKNLFYQYYIPNTERQFEYLENKLNELNTRSASAIINGLLQKDKRLIALLVKYLDQFKPNNLT</sequence>
<evidence type="ECO:0000313" key="1">
    <source>
        <dbReference type="EMBL" id="KAI92017.1"/>
    </source>
</evidence>
<name>A0AAI9X097_SPIME</name>
<dbReference type="EMBL" id="AGBZ02000005">
    <property type="protein sequence ID" value="KAI92017.1"/>
    <property type="molecule type" value="Genomic_DNA"/>
</dbReference>
<proteinExistence type="predicted"/>
<dbReference type="Proteomes" id="UP000004057">
    <property type="component" value="Unassembled WGS sequence"/>
</dbReference>
<organism evidence="1 2">
    <name type="scientific">Spiroplasma melliferum KC3</name>
    <dbReference type="NCBI Taxonomy" id="570509"/>
    <lineage>
        <taxon>Bacteria</taxon>
        <taxon>Bacillati</taxon>
        <taxon>Mycoplasmatota</taxon>
        <taxon>Mollicutes</taxon>
        <taxon>Entomoplasmatales</taxon>
        <taxon>Spiroplasmataceae</taxon>
        <taxon>Spiroplasma</taxon>
    </lineage>
</organism>
<reference evidence="1 2" key="1">
    <citation type="journal article" date="2012" name="J. Proteome Res.">
        <title>Application of Spiroplasma melliferum proteogenomic profiling for the discovery of virulence factors and pathogenicity mechanisms in host-associated spiroplasmas.</title>
        <authorList>
            <person name="Alexeev D."/>
            <person name="Kostrjukova E."/>
            <person name="Aliper A."/>
            <person name="Popenko A."/>
            <person name="Bazaleev N."/>
            <person name="Tyakht A."/>
            <person name="Selezneva O."/>
            <person name="Akopian T."/>
            <person name="Prichodko E."/>
            <person name="Kondratov I."/>
            <person name="Chukin M."/>
            <person name="Demina I."/>
            <person name="Galyamina M."/>
            <person name="Kamashev D."/>
            <person name="Vanyushkina A."/>
            <person name="Ladygina V."/>
            <person name="Levitskii S."/>
            <person name="Lazarev V."/>
            <person name="Govorun V."/>
        </authorList>
    </citation>
    <scope>NUCLEOTIDE SEQUENCE [LARGE SCALE GENOMIC DNA]</scope>
    <source>
        <strain evidence="1 2">KC3</strain>
    </source>
</reference>
<evidence type="ECO:0000313" key="2">
    <source>
        <dbReference type="Proteomes" id="UP000004057"/>
    </source>
</evidence>
<dbReference type="RefSeq" id="WP_004028776.1">
    <property type="nucleotide sequence ID" value="NZ_AGBZ02000005.1"/>
</dbReference>
<accession>A0AAI9X097</accession>
<dbReference type="AlphaFoldDB" id="A0AAI9X097"/>